<dbReference type="InterPro" id="IPR051609">
    <property type="entry name" value="NmrA/Isoflavone_reductase-like"/>
</dbReference>
<dbReference type="Gene3D" id="3.90.25.10">
    <property type="entry name" value="UDP-galactose 4-epimerase, domain 1"/>
    <property type="match status" value="1"/>
</dbReference>
<keyword evidence="3" id="KW-0560">Oxidoreductase</keyword>
<evidence type="ECO:0000313" key="5">
    <source>
        <dbReference type="EMBL" id="KAJ9614316.1"/>
    </source>
</evidence>
<feature type="domain" description="NmrA-like" evidence="4">
    <location>
        <begin position="3"/>
        <end position="264"/>
    </location>
</feature>
<keyword evidence="2" id="KW-0521">NADP</keyword>
<proteinExistence type="inferred from homology"/>
<comment type="caution">
    <text evidence="5">The sequence shown here is derived from an EMBL/GenBank/DDBJ whole genome shotgun (WGS) entry which is preliminary data.</text>
</comment>
<evidence type="ECO:0000256" key="2">
    <source>
        <dbReference type="ARBA" id="ARBA00022857"/>
    </source>
</evidence>
<comment type="similarity">
    <text evidence="1">Belongs to the NmrA-type oxidoreductase family. Isoflavone reductase subfamily.</text>
</comment>
<evidence type="ECO:0000256" key="3">
    <source>
        <dbReference type="ARBA" id="ARBA00023002"/>
    </source>
</evidence>
<name>A0AA39CM54_9EURO</name>
<dbReference type="Proteomes" id="UP001172673">
    <property type="component" value="Unassembled WGS sequence"/>
</dbReference>
<dbReference type="PANTHER" id="PTHR47706">
    <property type="entry name" value="NMRA-LIKE FAMILY PROTEIN"/>
    <property type="match status" value="1"/>
</dbReference>
<accession>A0AA39CM54</accession>
<evidence type="ECO:0000313" key="6">
    <source>
        <dbReference type="Proteomes" id="UP001172673"/>
    </source>
</evidence>
<dbReference type="SUPFAM" id="SSF51735">
    <property type="entry name" value="NAD(P)-binding Rossmann-fold domains"/>
    <property type="match status" value="1"/>
</dbReference>
<keyword evidence="6" id="KW-1185">Reference proteome</keyword>
<reference evidence="5" key="1">
    <citation type="submission" date="2022-10" db="EMBL/GenBank/DDBJ databases">
        <title>Culturing micro-colonial fungi from biological soil crusts in the Mojave desert and describing Neophaeococcomyces mojavensis, and introducing the new genera and species Taxawa tesnikishii.</title>
        <authorList>
            <person name="Kurbessoian T."/>
            <person name="Stajich J.E."/>
        </authorList>
    </citation>
    <scope>NUCLEOTIDE SEQUENCE</scope>
    <source>
        <strain evidence="5">TK_41</strain>
    </source>
</reference>
<evidence type="ECO:0000259" key="4">
    <source>
        <dbReference type="Pfam" id="PF05368"/>
    </source>
</evidence>
<dbReference type="Gene3D" id="3.40.50.720">
    <property type="entry name" value="NAD(P)-binding Rossmann-like Domain"/>
    <property type="match status" value="1"/>
</dbReference>
<dbReference type="InterPro" id="IPR036291">
    <property type="entry name" value="NAD(P)-bd_dom_sf"/>
</dbReference>
<sequence>MVKVAIAGGSGQVAKEVIDVLLATGKHEITVLSRNEAPLEDSLPGLHWRVVNYDNQADLVEALRGTHTLLSFLQLFSDPEATVQKKLIDAAVAAGVRRFAPSEYGSTGTVNMPWWGGKERTREYLKKVNENGKILEYTFFQPGLFLDYLAFPYKTTKHIDPLQTVFDLENCRAILVEGHEDAIMTLTAAADVAAIVTHAVECEAEWPEIGGISGNRMTFSQIIALGEKVRGRSFTIDQVKSQDLEAGSLNTSWALEKRHQAVSEEQSSDFAKKVSIGILLSSIKGAWDVSDELNQLFPDHKFEKADHFLESVWKGKP</sequence>
<evidence type="ECO:0000256" key="1">
    <source>
        <dbReference type="ARBA" id="ARBA00005725"/>
    </source>
</evidence>
<dbReference type="PANTHER" id="PTHR47706:SF4">
    <property type="entry name" value="NMRA-LIKE DOMAIN-CONTAINING PROTEIN"/>
    <property type="match status" value="1"/>
</dbReference>
<gene>
    <name evidence="5" type="ORF">H2200_002452</name>
</gene>
<dbReference type="EMBL" id="JAPDRK010000003">
    <property type="protein sequence ID" value="KAJ9614316.1"/>
    <property type="molecule type" value="Genomic_DNA"/>
</dbReference>
<protein>
    <recommendedName>
        <fullName evidence="4">NmrA-like domain-containing protein</fullName>
    </recommendedName>
</protein>
<dbReference type="Pfam" id="PF05368">
    <property type="entry name" value="NmrA"/>
    <property type="match status" value="1"/>
</dbReference>
<dbReference type="AlphaFoldDB" id="A0AA39CM54"/>
<dbReference type="GO" id="GO:0016491">
    <property type="term" value="F:oxidoreductase activity"/>
    <property type="evidence" value="ECO:0007669"/>
    <property type="project" value="UniProtKB-KW"/>
</dbReference>
<dbReference type="InterPro" id="IPR008030">
    <property type="entry name" value="NmrA-like"/>
</dbReference>
<organism evidence="5 6">
    <name type="scientific">Cladophialophora chaetospira</name>
    <dbReference type="NCBI Taxonomy" id="386627"/>
    <lineage>
        <taxon>Eukaryota</taxon>
        <taxon>Fungi</taxon>
        <taxon>Dikarya</taxon>
        <taxon>Ascomycota</taxon>
        <taxon>Pezizomycotina</taxon>
        <taxon>Eurotiomycetes</taxon>
        <taxon>Chaetothyriomycetidae</taxon>
        <taxon>Chaetothyriales</taxon>
        <taxon>Herpotrichiellaceae</taxon>
        <taxon>Cladophialophora</taxon>
    </lineage>
</organism>